<organism evidence="2 3">
    <name type="scientific">Desulfosporosinus acidiphilus (strain DSM 22704 / JCM 16185 / SJ4)</name>
    <dbReference type="NCBI Taxonomy" id="646529"/>
    <lineage>
        <taxon>Bacteria</taxon>
        <taxon>Bacillati</taxon>
        <taxon>Bacillota</taxon>
        <taxon>Clostridia</taxon>
        <taxon>Eubacteriales</taxon>
        <taxon>Desulfitobacteriaceae</taxon>
        <taxon>Desulfosporosinus</taxon>
    </lineage>
</organism>
<evidence type="ECO:0000313" key="2">
    <source>
        <dbReference type="EMBL" id="AFM39858.1"/>
    </source>
</evidence>
<evidence type="ECO:0000256" key="1">
    <source>
        <dbReference type="SAM" id="Phobius"/>
    </source>
</evidence>
<evidence type="ECO:0000313" key="3">
    <source>
        <dbReference type="Proteomes" id="UP000002892"/>
    </source>
</evidence>
<keyword evidence="1" id="KW-1133">Transmembrane helix</keyword>
<keyword evidence="1" id="KW-0472">Membrane</keyword>
<dbReference type="Proteomes" id="UP000002892">
    <property type="component" value="Chromosome"/>
</dbReference>
<feature type="transmembrane region" description="Helical" evidence="1">
    <location>
        <begin position="6"/>
        <end position="27"/>
    </location>
</feature>
<sequence>MIFKALIFSVILLTYFSIPIFLIIKLAKFKSLRRIMKEIIISLIVVVFYLVSTELLKLIGDNIVHN</sequence>
<keyword evidence="3" id="KW-1185">Reference proteome</keyword>
<protein>
    <submittedName>
        <fullName evidence="2">Uncharacterized protein</fullName>
    </submittedName>
</protein>
<feature type="transmembrane region" description="Helical" evidence="1">
    <location>
        <begin position="39"/>
        <end position="60"/>
    </location>
</feature>
<keyword evidence="1" id="KW-0812">Transmembrane</keyword>
<gene>
    <name evidence="2" type="ordered locus">Desaci_0798</name>
</gene>
<name>I4D234_DESAJ</name>
<dbReference type="HOGENOM" id="CLU_2824029_0_0_9"/>
<reference evidence="2 3" key="1">
    <citation type="journal article" date="2012" name="J. Bacteriol.">
        <title>Complete genome sequences of Desulfosporosinus orientis DSM765T, Desulfosporosinus youngiae DSM17734T, Desulfosporosinus meridiei DSM13257T, and Desulfosporosinus acidiphilus DSM22704T.</title>
        <authorList>
            <person name="Pester M."/>
            <person name="Brambilla E."/>
            <person name="Alazard D."/>
            <person name="Rattei T."/>
            <person name="Weinmaier T."/>
            <person name="Han J."/>
            <person name="Lucas S."/>
            <person name="Lapidus A."/>
            <person name="Cheng J.F."/>
            <person name="Goodwin L."/>
            <person name="Pitluck S."/>
            <person name="Peters L."/>
            <person name="Ovchinnikova G."/>
            <person name="Teshima H."/>
            <person name="Detter J.C."/>
            <person name="Han C.S."/>
            <person name="Tapia R."/>
            <person name="Land M.L."/>
            <person name="Hauser L."/>
            <person name="Kyrpides N.C."/>
            <person name="Ivanova N.N."/>
            <person name="Pagani I."/>
            <person name="Huntmann M."/>
            <person name="Wei C.L."/>
            <person name="Davenport K.W."/>
            <person name="Daligault H."/>
            <person name="Chain P.S."/>
            <person name="Chen A."/>
            <person name="Mavromatis K."/>
            <person name="Markowitz V."/>
            <person name="Szeto E."/>
            <person name="Mikhailova N."/>
            <person name="Pati A."/>
            <person name="Wagner M."/>
            <person name="Woyke T."/>
            <person name="Ollivier B."/>
            <person name="Klenk H.P."/>
            <person name="Spring S."/>
            <person name="Loy A."/>
        </authorList>
    </citation>
    <scope>NUCLEOTIDE SEQUENCE [LARGE SCALE GENOMIC DNA]</scope>
    <source>
        <strain evidence="3">DSM 22704 / JCM 16185 / SJ4</strain>
    </source>
</reference>
<proteinExistence type="predicted"/>
<dbReference type="KEGG" id="dai:Desaci_0798"/>
<dbReference type="EMBL" id="CP003639">
    <property type="protein sequence ID" value="AFM39858.1"/>
    <property type="molecule type" value="Genomic_DNA"/>
</dbReference>
<accession>I4D234</accession>
<dbReference type="AlphaFoldDB" id="I4D234"/>